<feature type="region of interest" description="Disordered" evidence="2">
    <location>
        <begin position="481"/>
        <end position="515"/>
    </location>
</feature>
<feature type="compositionally biased region" description="Basic and acidic residues" evidence="2">
    <location>
        <begin position="484"/>
        <end position="496"/>
    </location>
</feature>
<dbReference type="GO" id="GO:0004040">
    <property type="term" value="F:amidase activity"/>
    <property type="evidence" value="ECO:0007669"/>
    <property type="project" value="InterPro"/>
</dbReference>
<evidence type="ECO:0000259" key="3">
    <source>
        <dbReference type="Pfam" id="PF01832"/>
    </source>
</evidence>
<accession>A0A8S5QNW5</accession>
<name>A0A8S5QNW5_9CAUD</name>
<organism evidence="4">
    <name type="scientific">Caudovirales sp. ctSH72</name>
    <dbReference type="NCBI Taxonomy" id="2826773"/>
    <lineage>
        <taxon>Viruses</taxon>
        <taxon>Duplodnaviria</taxon>
        <taxon>Heunggongvirae</taxon>
        <taxon>Uroviricota</taxon>
        <taxon>Caudoviricetes</taxon>
    </lineage>
</organism>
<dbReference type="Pfam" id="PF01832">
    <property type="entry name" value="Glucosaminidase"/>
    <property type="match status" value="1"/>
</dbReference>
<feature type="region of interest" description="Disordered" evidence="2">
    <location>
        <begin position="1747"/>
        <end position="1803"/>
    </location>
</feature>
<feature type="coiled-coil region" evidence="1">
    <location>
        <begin position="1035"/>
        <end position="1062"/>
    </location>
</feature>
<keyword evidence="1" id="KW-0175">Coiled coil</keyword>
<proteinExistence type="predicted"/>
<protein>
    <submittedName>
        <fullName evidence="4">Internal virion protein D</fullName>
    </submittedName>
</protein>
<feature type="compositionally biased region" description="Polar residues" evidence="2">
    <location>
        <begin position="1773"/>
        <end position="1784"/>
    </location>
</feature>
<feature type="domain" description="Mannosyl-glycoprotein endo-beta-N-acetylglucosamidase-like" evidence="3">
    <location>
        <begin position="13"/>
        <end position="116"/>
    </location>
</feature>
<evidence type="ECO:0000256" key="1">
    <source>
        <dbReference type="SAM" id="Coils"/>
    </source>
</evidence>
<dbReference type="EMBL" id="BK015697">
    <property type="protein sequence ID" value="DAE20513.1"/>
    <property type="molecule type" value="Genomic_DNA"/>
</dbReference>
<evidence type="ECO:0000313" key="4">
    <source>
        <dbReference type="EMBL" id="DAE20513.1"/>
    </source>
</evidence>
<dbReference type="Gene3D" id="1.10.530.10">
    <property type="match status" value="1"/>
</dbReference>
<feature type="compositionally biased region" description="Basic residues" evidence="2">
    <location>
        <begin position="1757"/>
        <end position="1770"/>
    </location>
</feature>
<evidence type="ECO:0000256" key="2">
    <source>
        <dbReference type="SAM" id="MobiDB-lite"/>
    </source>
</evidence>
<reference evidence="4" key="1">
    <citation type="journal article" date="2021" name="Proc. Natl. Acad. Sci. U.S.A.">
        <title>A Catalog of Tens of Thousands of Viruses from Human Metagenomes Reveals Hidden Associations with Chronic Diseases.</title>
        <authorList>
            <person name="Tisza M.J."/>
            <person name="Buck C.B."/>
        </authorList>
    </citation>
    <scope>NUCLEOTIDE SEQUENCE</scope>
    <source>
        <strain evidence="4">CtSH72</strain>
    </source>
</reference>
<sequence>MTYYELAERTAQVANADLRTNNIDPRYVYAQWQHETGNFTSRLAVENNNFGGITQKEPNGEENRLPGTDLYFKIFDSPEDYAEYCGHYLAKFADTGIGEATNLDEYLTALYNGHYFTPEDNKDNAYFNGVHALYDGDLVDKAVTYSGIYGSKHPLTIPKDSPQKPAYTFWDEFYNKFWNAENDNGATAAIRNLWVNFTNADTINQGLYAAFGESDYRPSQEDIDLVQKGLEGDYIAQNYVLTHASNQKTLLALLAKKQEDRARAEAVDNMDYGLSSVGTILGSVIDPTIALAFIPGANIVGIATKAAKVRSLVSLGGKVVNQSRAARMATNALTSMVYAGADRFVASHWGGFTPDYATAMTFGGILGAIGGAIGKAGSGEMARRLDMTRRGLEEETTRVAVGVTPRMEEKPNVQAALAKDMMDDFAQEGTDIDLHYKERAAKEAAEKAELEREPDIAQEGASLEGDFQFRTDAVSREQINGGKDFSREAADNEVTERNPAAPRTYEENPPISPSGAVQNLNKMADVAYHDLVEPNSITDTLIKNGQIFILTEAKARKWAAHYGVQLDPNAKAFSLPGLGVSVLIREKINKRNLTGVVMHEAGVHMALRNMIEPKLYNEILDIVRDRMKHSTDKEWIRATRKATSPEEALAYWVENMGNRHKRDSVIKRVRKGLEQWLDPNYDADKWIADTVAGALKRYAAKNKDVAKVVNMILDPYLPTKSKLWKSAIEATGTHNPEMVFKYWIQHNPDKRSTLYKEVKKQAIEYYGKQDVSDKEVEDFALKTYFHSDLYGGEKILPTKETPKESAESNAVKETKTPIITESTENRARESADNAQGDLEKMMVRNAQETIQKSEPVQTHPDGSHTINGITYSKNNVNGEGIAQTAEDIGEIDYSKEHKAQTVFDKVSDRGQSSKVRQGHFGRLGLFMEHGFFNGTIFGIMRNSHSRLMQMLSCILFKDPRMEASYIDHLPAESIKQMMYDRWCNQYFAFVDKRMNYIRKNVGFFRGLMRNNCIKKVNEQIIDCYNAKARGDTLALKKYSPEIQSLANDLEELNNDILKQMQTRSENLGGKRGIGSLLAQMDTENTSREFFRITDYTKLYEWMGRNYDDADDCLADLTEYARRFMDRDAETKYFIEMKKREFEAKKKNYKGKKPLQWSEPTEEEIEEHLEQAAKNWAYGRIDQNNSKLNFSLDDMNLKNPYTACADSLKHRLPVDTSGVMKLKNGVEFSFDKDLRSYDLDNFLPQIMNRLSGEIALRATIGDSKAQQEFYSKIAQEIAKNSPVRNGDRELEAMQMGLHKILGIGSYNVNEQKGWDAFSNMWRAYTYSNVGGNMTSAQLGELGGSIGYGGWKVLVNNIPGLRNLGKTLRLGKTGAEIVDNVTRKLWAEEIGIHGWSTSNSTDSKIYGELFDKVSEDNPVPAMVGKGLDAVNRNIKRAALLTSTINFMPKLTNCMVQSMRNAAIEDSLKWAAGKNMKGWFRRPFSDKKLAAAGIHTKEMAEKVRLATKKYLIDERGNLDHWRAEDPATFSKWKQLMDNESMRGIQQQSIGNMNPFREKHRLFFQFKDFTMKAMNQQFMRALSSRERDDAMAALYSYMTNTATFYAWTVAKSYMYYPNDEQKRQEYMEQNGNLRHVLFSGLFRMSMTAPLSFLADGWEIATGQSMYRTTVDNTRSKADTDRSWDKIAVSAINQVPTAGTAKRLFNMGQSIKHFATGDATNSDVDRFIQAFPLGSYLAMSYMGSMIKENANLPERRSDYTKGQKKPKTQKAKKPQKLGSGSKTNRTATLLGSKPKATNKTKKLLGSDK</sequence>
<dbReference type="InterPro" id="IPR002901">
    <property type="entry name" value="MGlyc_endo_b_GlcNAc-like_dom"/>
</dbReference>